<dbReference type="InterPro" id="IPR036259">
    <property type="entry name" value="MFS_trans_sf"/>
</dbReference>
<comment type="subcellular location">
    <subcellularLocation>
        <location evidence="1">Membrane</location>
        <topology evidence="1">Multi-pass membrane protein</topology>
    </subcellularLocation>
</comment>
<evidence type="ECO:0000313" key="8">
    <source>
        <dbReference type="Proteomes" id="UP001085076"/>
    </source>
</evidence>
<proteinExistence type="inferred from homology"/>
<evidence type="ECO:0000256" key="3">
    <source>
        <dbReference type="ARBA" id="ARBA00022692"/>
    </source>
</evidence>
<feature type="transmembrane region" description="Helical" evidence="6">
    <location>
        <begin position="97"/>
        <end position="115"/>
    </location>
</feature>
<feature type="transmembrane region" description="Helical" evidence="6">
    <location>
        <begin position="353"/>
        <end position="371"/>
    </location>
</feature>
<dbReference type="PANTHER" id="PTHR11654">
    <property type="entry name" value="OLIGOPEPTIDE TRANSPORTER-RELATED"/>
    <property type="match status" value="1"/>
</dbReference>
<keyword evidence="3 6" id="KW-0812">Transmembrane</keyword>
<dbReference type="OrthoDB" id="8904098at2759"/>
<dbReference type="Proteomes" id="UP001085076">
    <property type="component" value="Miscellaneous, Linkage group lg01"/>
</dbReference>
<feature type="transmembrane region" description="Helical" evidence="6">
    <location>
        <begin position="472"/>
        <end position="493"/>
    </location>
</feature>
<evidence type="ECO:0000256" key="6">
    <source>
        <dbReference type="SAM" id="Phobius"/>
    </source>
</evidence>
<reference evidence="7" key="1">
    <citation type="submission" date="2021-03" db="EMBL/GenBank/DDBJ databases">
        <authorList>
            <person name="Li Z."/>
            <person name="Yang C."/>
        </authorList>
    </citation>
    <scope>NUCLEOTIDE SEQUENCE</scope>
    <source>
        <strain evidence="7">Dzin_1.0</strain>
        <tissue evidence="7">Leaf</tissue>
    </source>
</reference>
<dbReference type="GO" id="GO:0022857">
    <property type="term" value="F:transmembrane transporter activity"/>
    <property type="evidence" value="ECO:0007669"/>
    <property type="project" value="InterPro"/>
</dbReference>
<feature type="transmembrane region" description="Helical" evidence="6">
    <location>
        <begin position="136"/>
        <end position="158"/>
    </location>
</feature>
<dbReference type="SUPFAM" id="SSF103473">
    <property type="entry name" value="MFS general substrate transporter"/>
    <property type="match status" value="1"/>
</dbReference>
<name>A0A9D5HQF5_9LILI</name>
<feature type="transmembrane region" description="Helical" evidence="6">
    <location>
        <begin position="432"/>
        <end position="452"/>
    </location>
</feature>
<dbReference type="AlphaFoldDB" id="A0A9D5HQF5"/>
<protein>
    <submittedName>
        <fullName evidence="7">Uncharacterized protein</fullName>
    </submittedName>
</protein>
<dbReference type="Gene3D" id="1.20.1250.20">
    <property type="entry name" value="MFS general substrate transporter like domains"/>
    <property type="match status" value="1"/>
</dbReference>
<evidence type="ECO:0000256" key="2">
    <source>
        <dbReference type="ARBA" id="ARBA00005982"/>
    </source>
</evidence>
<feature type="transmembrane region" description="Helical" evidence="6">
    <location>
        <begin position="164"/>
        <end position="183"/>
    </location>
</feature>
<dbReference type="InterPro" id="IPR000109">
    <property type="entry name" value="POT_fam"/>
</dbReference>
<feature type="transmembrane region" description="Helical" evidence="6">
    <location>
        <begin position="310"/>
        <end position="332"/>
    </location>
</feature>
<dbReference type="Pfam" id="PF00854">
    <property type="entry name" value="PTR2"/>
    <property type="match status" value="1"/>
</dbReference>
<evidence type="ECO:0000256" key="1">
    <source>
        <dbReference type="ARBA" id="ARBA00004141"/>
    </source>
</evidence>
<evidence type="ECO:0000256" key="5">
    <source>
        <dbReference type="ARBA" id="ARBA00023136"/>
    </source>
</evidence>
<organism evidence="7 8">
    <name type="scientific">Dioscorea zingiberensis</name>
    <dbReference type="NCBI Taxonomy" id="325984"/>
    <lineage>
        <taxon>Eukaryota</taxon>
        <taxon>Viridiplantae</taxon>
        <taxon>Streptophyta</taxon>
        <taxon>Embryophyta</taxon>
        <taxon>Tracheophyta</taxon>
        <taxon>Spermatophyta</taxon>
        <taxon>Magnoliopsida</taxon>
        <taxon>Liliopsida</taxon>
        <taxon>Dioscoreales</taxon>
        <taxon>Dioscoreaceae</taxon>
        <taxon>Dioscorea</taxon>
    </lineage>
</organism>
<keyword evidence="4 6" id="KW-1133">Transmembrane helix</keyword>
<feature type="transmembrane region" description="Helical" evidence="6">
    <location>
        <begin position="271"/>
        <end position="290"/>
    </location>
</feature>
<dbReference type="EMBL" id="JAGGNH010000001">
    <property type="protein sequence ID" value="KAJ0985470.1"/>
    <property type="molecule type" value="Genomic_DNA"/>
</dbReference>
<feature type="transmembrane region" description="Helical" evidence="6">
    <location>
        <begin position="53"/>
        <end position="77"/>
    </location>
</feature>
<gene>
    <name evidence="7" type="ORF">J5N97_003826</name>
</gene>
<keyword evidence="8" id="KW-1185">Reference proteome</keyword>
<feature type="transmembrane region" description="Helical" evidence="6">
    <location>
        <begin position="28"/>
        <end position="46"/>
    </location>
</feature>
<evidence type="ECO:0000313" key="7">
    <source>
        <dbReference type="EMBL" id="KAJ0985470.1"/>
    </source>
</evidence>
<feature type="transmembrane region" description="Helical" evidence="6">
    <location>
        <begin position="391"/>
        <end position="411"/>
    </location>
</feature>
<comment type="similarity">
    <text evidence="2">Belongs to the major facilitator superfamily. Proton-dependent oligopeptide transporter (POT/PTR) (TC 2.A.17) family.</text>
</comment>
<reference evidence="7" key="2">
    <citation type="journal article" date="2022" name="Hortic Res">
        <title>The genome of Dioscorea zingiberensis sheds light on the biosynthesis, origin and evolution of the medicinally important diosgenin saponins.</title>
        <authorList>
            <person name="Li Y."/>
            <person name="Tan C."/>
            <person name="Li Z."/>
            <person name="Guo J."/>
            <person name="Li S."/>
            <person name="Chen X."/>
            <person name="Wang C."/>
            <person name="Dai X."/>
            <person name="Yang H."/>
            <person name="Song W."/>
            <person name="Hou L."/>
            <person name="Xu J."/>
            <person name="Tong Z."/>
            <person name="Xu A."/>
            <person name="Yuan X."/>
            <person name="Wang W."/>
            <person name="Yang Q."/>
            <person name="Chen L."/>
            <person name="Sun Z."/>
            <person name="Wang K."/>
            <person name="Pan B."/>
            <person name="Chen J."/>
            <person name="Bao Y."/>
            <person name="Liu F."/>
            <person name="Qi X."/>
            <person name="Gang D.R."/>
            <person name="Wen J."/>
            <person name="Li J."/>
        </authorList>
    </citation>
    <scope>NUCLEOTIDE SEQUENCE</scope>
    <source>
        <strain evidence="7">Dzin_1.0</strain>
    </source>
</reference>
<sequence>MAVNGMLSNLAVYLIQQYNMGSIQATQVFNIVNGCISLAPILGAIISDSWLGCYSVVAAATAACLLGMILATLTSALPSLRPVPCSLTTCEAATTGQLSVLYIAMTLMAMGIGGTRYNTGTMGANQFDSNNDQAMFFNWFFVATYLASIIGHTGIVYIQDNAGWPWGFGLCGVVTGIGLWLFLHGTFYFRHTRPQENPFMGFMRVLVSAIKSSKTMQPSESVYQRLESGVDKQTRARVLTDSFSFLNRAAFMISKGRYGCTVDQVEDLKTLIRLAPLVSTFLLLSTSISIQNSLTTLQALVMDRHIGPNFLIPAGSVTVFVLITASLAITILDTAVYQVWQRIVRQAPTPLQRIGIGHLINALAMAWSALLESSRLKTMSSHQQDGARRTMSVLWVVPPLVLIGVGEAFHFPGQVALFYQQFPASLASTATSMAALTAGLGYYLSTATIAMLRRFTGWLEDDIDQSRLDNVYWMLAVMAILNFGYFLLCANSYKKQQ</sequence>
<evidence type="ECO:0000256" key="4">
    <source>
        <dbReference type="ARBA" id="ARBA00022989"/>
    </source>
</evidence>
<dbReference type="GO" id="GO:0016020">
    <property type="term" value="C:membrane"/>
    <property type="evidence" value="ECO:0007669"/>
    <property type="project" value="UniProtKB-SubCell"/>
</dbReference>
<keyword evidence="5 6" id="KW-0472">Membrane</keyword>
<comment type="caution">
    <text evidence="7">The sequence shown here is derived from an EMBL/GenBank/DDBJ whole genome shotgun (WGS) entry which is preliminary data.</text>
</comment>
<accession>A0A9D5HQF5</accession>